<dbReference type="EMBL" id="PPED02000002">
    <property type="protein sequence ID" value="PWN70444.1"/>
    <property type="molecule type" value="Genomic_DNA"/>
</dbReference>
<evidence type="ECO:0000313" key="6">
    <source>
        <dbReference type="Proteomes" id="UP000236594"/>
    </source>
</evidence>
<dbReference type="InterPro" id="IPR041700">
    <property type="entry name" value="OMP_b-brl_3"/>
</dbReference>
<sequence>MQPDFFSYLNFIPTNISKNHKIDVIKQRDDLSYYKLLESMKKTGAAVMMLLPMLAFSQTITGKILHDGKTASYIEVVAVKNQKKLSAISDEKGNYSLKLVENGNYNIKLIQDGEEVSDMDILVNGDLKQDFFIDKKKEKQIEGVTLTARKKLIERKADRLVFNVVNSVASQGMDGADAMATTPLVKVDDNSGVSIAGKSGVAIMINERILNLSGSELVTYLKSLRSENIEKIEVITTPPAKYEVQGNSGLINIVLKKNQNLGWSGSLTTTLQQQTFTGNSNSVTINYQNEKLRSSLKLRQNKNEKHSYENYRIEGTDGLKSSDERRDFGDGLGANFSLDYQVNPKSNMGFIYDYGSGHSNMDITNTSDYFQNGNYTNTLSTYAEHRGKTTQQTISAYYDVKFGKQENKLSITGNYFSNIPKSAIDFMTIGNSGEQSTVKSPSTVDYKIYSGQADLTLPYPFAKTETGVKFTNFDNNSEISYQNLIDGNYVTDPIKSNQFKYNEKNYAAYISFERSFNEKWSAKAGLRYEYSIVSGNSLTSGQQTEDSYGKFFPTAYISYKSNENHTFNLNYSKRINRPGFRAINPYRWYININSYFTGNPFLKPSINHNFELSYVYKGKLSASAYFQRTLNGFSQIVNLEGENRISTFENFFNQNSMGITLNYSDTFFKRWEANYSADFSYMKTQVYATAAASRKGNGYDFDLQNNLSLNKNKTVQLILNYWFRLPSNFEMVHWEYTGNVTAGLKLSLMEKSLQVNLLVSDIFKQSRSRGQIFYTTGTHSFNNYYDARRLTISATYTFGNKKVKGADRNVKFDEKNRAN</sequence>
<dbReference type="Gene3D" id="2.40.170.20">
    <property type="entry name" value="TonB-dependent receptor, beta-barrel domain"/>
    <property type="match status" value="1"/>
</dbReference>
<dbReference type="GO" id="GO:0009279">
    <property type="term" value="C:cell outer membrane"/>
    <property type="evidence" value="ECO:0007669"/>
    <property type="project" value="UniProtKB-SubCell"/>
</dbReference>
<evidence type="ECO:0000256" key="2">
    <source>
        <dbReference type="ARBA" id="ARBA00023136"/>
    </source>
</evidence>
<reference evidence="5 6" key="1">
    <citation type="submission" date="2018-04" db="EMBL/GenBank/DDBJ databases">
        <title>Draft Genome Sequence of Phosphate-Solubilizing Chryseobacterium sp. ISE14 that is a Biocontrol and Plant Growth-Promoting Rhizobacterium Isolated from Cucumber.</title>
        <authorList>
            <person name="Jeong J.-J."/>
            <person name="Sang M.K."/>
            <person name="Choi I.-G."/>
            <person name="Kim K.D."/>
        </authorList>
    </citation>
    <scope>NUCLEOTIDE SEQUENCE [LARGE SCALE GENOMIC DNA]</scope>
    <source>
        <strain evidence="5 6">ISE14</strain>
    </source>
</reference>
<dbReference type="SUPFAM" id="SSF56935">
    <property type="entry name" value="Porins"/>
    <property type="match status" value="1"/>
</dbReference>
<dbReference type="Pfam" id="PF14905">
    <property type="entry name" value="OMP_b-brl_3"/>
    <property type="match status" value="1"/>
</dbReference>
<keyword evidence="2" id="KW-0472">Membrane</keyword>
<gene>
    <name evidence="5" type="ORF">C1631_010755</name>
</gene>
<keyword evidence="3" id="KW-0998">Cell outer membrane</keyword>
<evidence type="ECO:0000256" key="1">
    <source>
        <dbReference type="ARBA" id="ARBA00004442"/>
    </source>
</evidence>
<keyword evidence="5" id="KW-0675">Receptor</keyword>
<comment type="subcellular location">
    <subcellularLocation>
        <location evidence="1">Cell outer membrane</location>
    </subcellularLocation>
</comment>
<evidence type="ECO:0000256" key="3">
    <source>
        <dbReference type="ARBA" id="ARBA00023237"/>
    </source>
</evidence>
<evidence type="ECO:0000313" key="5">
    <source>
        <dbReference type="EMBL" id="PWN70444.1"/>
    </source>
</evidence>
<accession>A0A316XAB3</accession>
<keyword evidence="6" id="KW-1185">Reference proteome</keyword>
<organism evidence="5 6">
    <name type="scientific">Chryseobacterium phosphatilyticum</name>
    <dbReference type="NCBI Taxonomy" id="475075"/>
    <lineage>
        <taxon>Bacteria</taxon>
        <taxon>Pseudomonadati</taxon>
        <taxon>Bacteroidota</taxon>
        <taxon>Flavobacteriia</taxon>
        <taxon>Flavobacteriales</taxon>
        <taxon>Weeksellaceae</taxon>
        <taxon>Chryseobacterium group</taxon>
        <taxon>Chryseobacterium</taxon>
    </lineage>
</organism>
<comment type="caution">
    <text evidence="5">The sequence shown here is derived from an EMBL/GenBank/DDBJ whole genome shotgun (WGS) entry which is preliminary data.</text>
</comment>
<dbReference type="InterPro" id="IPR036942">
    <property type="entry name" value="Beta-barrel_TonB_sf"/>
</dbReference>
<dbReference type="PANTHER" id="PTHR40980">
    <property type="entry name" value="PLUG DOMAIN-CONTAINING PROTEIN"/>
    <property type="match status" value="1"/>
</dbReference>
<dbReference type="Proteomes" id="UP000236594">
    <property type="component" value="Unassembled WGS sequence"/>
</dbReference>
<feature type="domain" description="Outer membrane protein beta-barrel" evidence="4">
    <location>
        <begin position="401"/>
        <end position="796"/>
    </location>
</feature>
<evidence type="ECO:0000259" key="4">
    <source>
        <dbReference type="Pfam" id="PF14905"/>
    </source>
</evidence>
<dbReference type="AlphaFoldDB" id="A0A316XAB3"/>
<proteinExistence type="predicted"/>
<protein>
    <submittedName>
        <fullName evidence="5">TonB-dependent receptor</fullName>
    </submittedName>
</protein>
<name>A0A316XAB3_9FLAO</name>
<dbReference type="PANTHER" id="PTHR40980:SF4">
    <property type="entry name" value="TONB-DEPENDENT RECEPTOR-LIKE BETA-BARREL DOMAIN-CONTAINING PROTEIN"/>
    <property type="match status" value="1"/>
</dbReference>
<dbReference type="OrthoDB" id="8764943at2"/>